<dbReference type="InterPro" id="IPR018422">
    <property type="entry name" value="Cation/H_exchanger_CPA1"/>
</dbReference>
<evidence type="ECO:0000256" key="6">
    <source>
        <dbReference type="ARBA" id="ARBA00023053"/>
    </source>
</evidence>
<keyword evidence="3" id="KW-1003">Cell membrane</keyword>
<dbReference type="InterPro" id="IPR004705">
    <property type="entry name" value="Cation/H_exchanger_CPA1_bac"/>
</dbReference>
<evidence type="ECO:0000256" key="8">
    <source>
        <dbReference type="ARBA" id="ARBA00023136"/>
    </source>
</evidence>
<feature type="region of interest" description="Disordered" evidence="11">
    <location>
        <begin position="538"/>
        <end position="561"/>
    </location>
</feature>
<feature type="transmembrane region" description="Helical" evidence="10">
    <location>
        <begin position="179"/>
        <end position="201"/>
    </location>
</feature>
<dbReference type="Gene3D" id="6.10.140.1330">
    <property type="match status" value="1"/>
</dbReference>
<keyword evidence="2 10" id="KW-0813">Transport</keyword>
<evidence type="ECO:0000256" key="5">
    <source>
        <dbReference type="ARBA" id="ARBA00022989"/>
    </source>
</evidence>
<feature type="transmembrane region" description="Helical" evidence="10">
    <location>
        <begin position="83"/>
        <end position="102"/>
    </location>
</feature>
<dbReference type="NCBIfam" id="TIGR00831">
    <property type="entry name" value="a_cpa1"/>
    <property type="match status" value="1"/>
</dbReference>
<comment type="caution">
    <text evidence="13">The sequence shown here is derived from an EMBL/GenBank/DDBJ whole genome shotgun (WGS) entry which is preliminary data.</text>
</comment>
<dbReference type="PANTHER" id="PTHR10110:SF86">
    <property type="entry name" value="SODIUM_HYDROGEN EXCHANGER 7"/>
    <property type="match status" value="1"/>
</dbReference>
<dbReference type="Pfam" id="PF00999">
    <property type="entry name" value="Na_H_Exchanger"/>
    <property type="match status" value="1"/>
</dbReference>
<comment type="caution">
    <text evidence="10">Lacks conserved residue(s) required for the propagation of feature annotation.</text>
</comment>
<evidence type="ECO:0000256" key="4">
    <source>
        <dbReference type="ARBA" id="ARBA00022692"/>
    </source>
</evidence>
<keyword evidence="7 10" id="KW-0406">Ion transport</keyword>
<evidence type="ECO:0000256" key="2">
    <source>
        <dbReference type="ARBA" id="ARBA00022448"/>
    </source>
</evidence>
<feature type="transmembrane region" description="Helical" evidence="10">
    <location>
        <begin position="54"/>
        <end position="71"/>
    </location>
</feature>
<dbReference type="InterPro" id="IPR006153">
    <property type="entry name" value="Cation/H_exchanger_TM"/>
</dbReference>
<feature type="transmembrane region" description="Helical" evidence="10">
    <location>
        <begin position="238"/>
        <end position="258"/>
    </location>
</feature>
<keyword evidence="10" id="KW-0997">Cell inner membrane</keyword>
<feature type="transmembrane region" description="Helical" evidence="10">
    <location>
        <begin position="392"/>
        <end position="415"/>
    </location>
</feature>
<evidence type="ECO:0000256" key="1">
    <source>
        <dbReference type="ARBA" id="ARBA00004651"/>
    </source>
</evidence>
<feature type="transmembrane region" description="Helical" evidence="10">
    <location>
        <begin position="270"/>
        <end position="291"/>
    </location>
</feature>
<dbReference type="Proteomes" id="UP001201701">
    <property type="component" value="Unassembled WGS sequence"/>
</dbReference>
<keyword evidence="10" id="KW-0050">Antiport</keyword>
<keyword evidence="5 10" id="KW-1133">Transmembrane helix</keyword>
<keyword evidence="4 10" id="KW-0812">Transmembrane</keyword>
<sequence>MAVATLILLLLVLVAASGVLVRFLPLPLPIIQIGLGILLAWPIDGLRVELEPELFLLVFVPPLLFIDGIMLPKREFAELAPRIFGLAFGLVFFTVVVFGYALNWLLPQVPLPVAFALAAVLSPTDAVAVSSIVGRDLVPARVRHILEGESLLNDASGLVVLRFAVAAALTGQFSLGETALTFVLVAAGGALAGFATLWATAKVLRIVAKIGDVRPEVEVVILILLPFAAYLLAEKFHLSGILAAVTAGLFIARAGLFGSLSFPARMQNMALIEMLSFTFNGVIFLLLGLQLPTIIRNVPPELSLYGTFWEPVLAVLMLTLILLAIRFAWIVFGSTVRGLVERWRGRETFRLTTRLKLVMTLAGVRGAITLAGILSLPLAISENGPPFPARDLVVFIAAGVIICSLVLASVMLPIVARGISLDEEEESAIEERMARQVAAEAAIARIEQMVDEARTTPALYEARLAAAQQLIPAYRQRIAAGEEEDTTVKDIQPALQSMLDAAFAAEQAALRGLLRERKIDETTMRAVIGEVMLNQALNGRQQANKRTNSKKTSAEKAGARK</sequence>
<dbReference type="EMBL" id="JAKREW010000009">
    <property type="protein sequence ID" value="MCG7505709.1"/>
    <property type="molecule type" value="Genomic_DNA"/>
</dbReference>
<dbReference type="RefSeq" id="WP_239365144.1">
    <property type="nucleotide sequence ID" value="NZ_JAKREW010000009.1"/>
</dbReference>
<reference evidence="13 14" key="1">
    <citation type="submission" date="2022-02" db="EMBL/GenBank/DDBJ databases">
        <title>Draft genome sequence of Mezorhizobium retamae strain IRAMC:0171 isolated from Retama raetam nodules.</title>
        <authorList>
            <person name="Bengaied R."/>
            <person name="Sbissi I."/>
            <person name="Huber K."/>
            <person name="Ghodbane F."/>
            <person name="Nouioui I."/>
            <person name="Tarhouni M."/>
            <person name="Gtari M."/>
        </authorList>
    </citation>
    <scope>NUCLEOTIDE SEQUENCE [LARGE SCALE GENOMIC DNA]</scope>
    <source>
        <strain evidence="13 14">IRAMC:0171</strain>
    </source>
</reference>
<comment type="function">
    <text evidence="10">Na(+)/H(+) antiporter that extrudes sodium in exchange for external protons.</text>
</comment>
<feature type="transmembrane region" description="Helical" evidence="10">
    <location>
        <begin position="311"/>
        <end position="336"/>
    </location>
</feature>
<feature type="domain" description="Cation/H+ exchanger transmembrane" evidence="12">
    <location>
        <begin position="12"/>
        <end position="416"/>
    </location>
</feature>
<feature type="transmembrane region" description="Helical" evidence="10">
    <location>
        <begin position="114"/>
        <end position="134"/>
    </location>
</feature>
<comment type="similarity">
    <text evidence="10">Belongs to the monovalent cation:proton antiporter 1 (CPA1) transporter (TC 2.A.36) family.</text>
</comment>
<comment type="subcellular location">
    <subcellularLocation>
        <location evidence="10">Cell inner membrane</location>
        <topology evidence="10">Multi-pass membrane protein</topology>
    </subcellularLocation>
    <subcellularLocation>
        <location evidence="1">Cell membrane</location>
        <topology evidence="1">Multi-pass membrane protein</topology>
    </subcellularLocation>
</comment>
<evidence type="ECO:0000256" key="11">
    <source>
        <dbReference type="SAM" id="MobiDB-lite"/>
    </source>
</evidence>
<dbReference type="PANTHER" id="PTHR10110">
    <property type="entry name" value="SODIUM/HYDROGEN EXCHANGER"/>
    <property type="match status" value="1"/>
</dbReference>
<evidence type="ECO:0000313" key="14">
    <source>
        <dbReference type="Proteomes" id="UP001201701"/>
    </source>
</evidence>
<keyword evidence="9 10" id="KW-0739">Sodium transport</keyword>
<keyword evidence="8 10" id="KW-0472">Membrane</keyword>
<name>A0ABS9QGG7_9HYPH</name>
<protein>
    <submittedName>
        <fullName evidence="13">Na+/H+ antiporter</fullName>
    </submittedName>
</protein>
<keyword evidence="6 10" id="KW-0915">Sodium</keyword>
<evidence type="ECO:0000256" key="3">
    <source>
        <dbReference type="ARBA" id="ARBA00022475"/>
    </source>
</evidence>
<feature type="transmembrane region" description="Helical" evidence="10">
    <location>
        <begin position="357"/>
        <end position="380"/>
    </location>
</feature>
<evidence type="ECO:0000256" key="9">
    <source>
        <dbReference type="ARBA" id="ARBA00023201"/>
    </source>
</evidence>
<feature type="compositionally biased region" description="Basic and acidic residues" evidence="11">
    <location>
        <begin position="552"/>
        <end position="561"/>
    </location>
</feature>
<evidence type="ECO:0000313" key="13">
    <source>
        <dbReference type="EMBL" id="MCG7505709.1"/>
    </source>
</evidence>
<proteinExistence type="inferred from homology"/>
<gene>
    <name evidence="13" type="ORF">L4923_11870</name>
</gene>
<evidence type="ECO:0000256" key="10">
    <source>
        <dbReference type="RuleBase" id="RU366002"/>
    </source>
</evidence>
<accession>A0ABS9QGG7</accession>
<keyword evidence="14" id="KW-1185">Reference proteome</keyword>
<evidence type="ECO:0000256" key="7">
    <source>
        <dbReference type="ARBA" id="ARBA00023065"/>
    </source>
</evidence>
<evidence type="ECO:0000259" key="12">
    <source>
        <dbReference type="Pfam" id="PF00999"/>
    </source>
</evidence>
<organism evidence="13 14">
    <name type="scientific">Mesorhizobium retamae</name>
    <dbReference type="NCBI Taxonomy" id="2912854"/>
    <lineage>
        <taxon>Bacteria</taxon>
        <taxon>Pseudomonadati</taxon>
        <taxon>Pseudomonadota</taxon>
        <taxon>Alphaproteobacteria</taxon>
        <taxon>Hyphomicrobiales</taxon>
        <taxon>Phyllobacteriaceae</taxon>
        <taxon>Mesorhizobium</taxon>
    </lineage>
</organism>